<dbReference type="PANTHER" id="PTHR42879">
    <property type="entry name" value="3-OXOACYL-(ACYL-CARRIER-PROTEIN) REDUCTASE"/>
    <property type="match status" value="1"/>
</dbReference>
<dbReference type="Pfam" id="PF13561">
    <property type="entry name" value="adh_short_C2"/>
    <property type="match status" value="1"/>
</dbReference>
<gene>
    <name evidence="3" type="ORF">SAMN02745116_00920</name>
</gene>
<proteinExistence type="inferred from homology"/>
<dbReference type="OrthoDB" id="9803333at2"/>
<dbReference type="Proteomes" id="UP000190328">
    <property type="component" value="Unassembled WGS sequence"/>
</dbReference>
<dbReference type="PRINTS" id="PR00080">
    <property type="entry name" value="SDRFAMILY"/>
</dbReference>
<dbReference type="InterPro" id="IPR036291">
    <property type="entry name" value="NAD(P)-bd_dom_sf"/>
</dbReference>
<evidence type="ECO:0000256" key="1">
    <source>
        <dbReference type="ARBA" id="ARBA00006484"/>
    </source>
</evidence>
<keyword evidence="2" id="KW-0560">Oxidoreductase</keyword>
<dbReference type="NCBIfam" id="NF047420">
    <property type="entry name" value="EF_P_mod_YmfI"/>
    <property type="match status" value="1"/>
</dbReference>
<reference evidence="3 4" key="1">
    <citation type="submission" date="2017-02" db="EMBL/GenBank/DDBJ databases">
        <authorList>
            <person name="Peterson S.W."/>
        </authorList>
    </citation>
    <scope>NUCLEOTIDE SEQUENCE [LARGE SCALE GENOMIC DNA]</scope>
    <source>
        <strain evidence="3 4">ATCC BAA-1030</strain>
    </source>
</reference>
<name>A0A1T4M453_9ENTE</name>
<protein>
    <submittedName>
        <fullName evidence="3">3-oxoacyl-[acyl-carrier protein] reductase</fullName>
    </submittedName>
</protein>
<evidence type="ECO:0000313" key="3">
    <source>
        <dbReference type="EMBL" id="SJZ61712.1"/>
    </source>
</evidence>
<dbReference type="EMBL" id="FUXI01000008">
    <property type="protein sequence ID" value="SJZ61712.1"/>
    <property type="molecule type" value="Genomic_DNA"/>
</dbReference>
<dbReference type="PANTHER" id="PTHR42879:SF2">
    <property type="entry name" value="3-OXOACYL-[ACYL-CARRIER-PROTEIN] REDUCTASE FABG"/>
    <property type="match status" value="1"/>
</dbReference>
<sequence length="239" mass="26537">MKTALVMGASGDIGSAIVRKFAHQGYSVVLHYRRNEKKVLKIIEEVQKKYPKQDFFMVCLDMCNEEEIAGFLSHLFQVDVLVFASGCTHYNLLQNVTSDQMNELWQVHLKTPMLLCQKLEDKLAQNGSGRIVFIGSIYGSKGSAMETVYSAMKAGQSGFAKSYAKEIASRNITVNVVAAGAVATKMNEEFTEEEIHELKMEIPKGRLAKAEEIASLVYFLTTDDAEYITGATLDINGGW</sequence>
<dbReference type="PRINTS" id="PR00081">
    <property type="entry name" value="GDHRDH"/>
</dbReference>
<dbReference type="STRING" id="263852.SAMN02745116_00920"/>
<dbReference type="FunFam" id="3.40.50.720:FF:000173">
    <property type="entry name" value="3-oxoacyl-[acyl-carrier protein] reductase"/>
    <property type="match status" value="1"/>
</dbReference>
<dbReference type="Gene3D" id="3.40.50.720">
    <property type="entry name" value="NAD(P)-binding Rossmann-like Domain"/>
    <property type="match status" value="1"/>
</dbReference>
<dbReference type="InterPro" id="IPR002347">
    <property type="entry name" value="SDR_fam"/>
</dbReference>
<organism evidence="3 4">
    <name type="scientific">Pilibacter termitis</name>
    <dbReference type="NCBI Taxonomy" id="263852"/>
    <lineage>
        <taxon>Bacteria</taxon>
        <taxon>Bacillati</taxon>
        <taxon>Bacillota</taxon>
        <taxon>Bacilli</taxon>
        <taxon>Lactobacillales</taxon>
        <taxon>Enterococcaceae</taxon>
        <taxon>Pilibacter</taxon>
    </lineage>
</organism>
<evidence type="ECO:0000313" key="4">
    <source>
        <dbReference type="Proteomes" id="UP000190328"/>
    </source>
</evidence>
<dbReference type="InterPro" id="IPR050259">
    <property type="entry name" value="SDR"/>
</dbReference>
<dbReference type="SUPFAM" id="SSF51735">
    <property type="entry name" value="NAD(P)-binding Rossmann-fold domains"/>
    <property type="match status" value="1"/>
</dbReference>
<dbReference type="RefSeq" id="WP_078806850.1">
    <property type="nucleotide sequence ID" value="NZ_FUXI01000008.1"/>
</dbReference>
<evidence type="ECO:0000256" key="2">
    <source>
        <dbReference type="ARBA" id="ARBA00023002"/>
    </source>
</evidence>
<dbReference type="GO" id="GO:0016491">
    <property type="term" value="F:oxidoreductase activity"/>
    <property type="evidence" value="ECO:0007669"/>
    <property type="project" value="UniProtKB-KW"/>
</dbReference>
<comment type="similarity">
    <text evidence="1">Belongs to the short-chain dehydrogenases/reductases (SDR) family.</text>
</comment>
<keyword evidence="4" id="KW-1185">Reference proteome</keyword>
<accession>A0A1T4M453</accession>
<dbReference type="AlphaFoldDB" id="A0A1T4M453"/>